<dbReference type="Proteomes" id="UP001187415">
    <property type="component" value="Unassembled WGS sequence"/>
</dbReference>
<organism evidence="1 2">
    <name type="scientific">Channa striata</name>
    <name type="common">Snakehead murrel</name>
    <name type="synonym">Ophicephalus striatus</name>
    <dbReference type="NCBI Taxonomy" id="64152"/>
    <lineage>
        <taxon>Eukaryota</taxon>
        <taxon>Metazoa</taxon>
        <taxon>Chordata</taxon>
        <taxon>Craniata</taxon>
        <taxon>Vertebrata</taxon>
        <taxon>Euteleostomi</taxon>
        <taxon>Actinopterygii</taxon>
        <taxon>Neopterygii</taxon>
        <taxon>Teleostei</taxon>
        <taxon>Neoteleostei</taxon>
        <taxon>Acanthomorphata</taxon>
        <taxon>Anabantaria</taxon>
        <taxon>Anabantiformes</taxon>
        <taxon>Channoidei</taxon>
        <taxon>Channidae</taxon>
        <taxon>Channa</taxon>
    </lineage>
</organism>
<dbReference type="AlphaFoldDB" id="A0AA88S8Q9"/>
<evidence type="ECO:0000313" key="1">
    <source>
        <dbReference type="EMBL" id="KAK2830795.1"/>
    </source>
</evidence>
<keyword evidence="2" id="KW-1185">Reference proteome</keyword>
<accession>A0AA88S8Q9</accession>
<reference evidence="1" key="1">
    <citation type="submission" date="2023-07" db="EMBL/GenBank/DDBJ databases">
        <title>Chromosome-level Genome Assembly of Striped Snakehead (Channa striata).</title>
        <authorList>
            <person name="Liu H."/>
        </authorList>
    </citation>
    <scope>NUCLEOTIDE SEQUENCE</scope>
    <source>
        <strain evidence="1">Gz</strain>
        <tissue evidence="1">Muscle</tissue>
    </source>
</reference>
<dbReference type="EMBL" id="JAUPFM010000014">
    <property type="protein sequence ID" value="KAK2830795.1"/>
    <property type="molecule type" value="Genomic_DNA"/>
</dbReference>
<comment type="caution">
    <text evidence="1">The sequence shown here is derived from an EMBL/GenBank/DDBJ whole genome shotgun (WGS) entry which is preliminary data.</text>
</comment>
<gene>
    <name evidence="1" type="ORF">Q5P01_018726</name>
</gene>
<proteinExistence type="predicted"/>
<name>A0AA88S8Q9_CHASR</name>
<sequence length="138" mass="14917">MSGLYEASVSGAEPRGGLYGAPGVTLVIPKIHHPRWITSDEKEETRLEVCALSRDFREFRASECHVSHSASSSIHVEGNICSLVVTPRTGQGLFRQALIFHTTRGYYGLCTSAGSDIGHICSTPASLPSSRHPQPLAR</sequence>
<protein>
    <submittedName>
        <fullName evidence="1">Uncharacterized protein</fullName>
    </submittedName>
</protein>
<evidence type="ECO:0000313" key="2">
    <source>
        <dbReference type="Proteomes" id="UP001187415"/>
    </source>
</evidence>